<proteinExistence type="inferred from homology"/>
<evidence type="ECO:0000313" key="9">
    <source>
        <dbReference type="EMBL" id="KPJ64641.1"/>
    </source>
</evidence>
<dbReference type="Pfam" id="PF03949">
    <property type="entry name" value="Malic_M"/>
    <property type="match status" value="1"/>
</dbReference>
<name>A0A0S7XQ60_UNCSA</name>
<feature type="domain" description="Malic enzyme N-terminal" evidence="8">
    <location>
        <begin position="26"/>
        <end position="159"/>
    </location>
</feature>
<reference evidence="9 10" key="1">
    <citation type="journal article" date="2015" name="Microbiome">
        <title>Genomic resolution of linkages in carbon, nitrogen, and sulfur cycling among widespread estuary sediment bacteria.</title>
        <authorList>
            <person name="Baker B.J."/>
            <person name="Lazar C.S."/>
            <person name="Teske A.P."/>
            <person name="Dick G.J."/>
        </authorList>
    </citation>
    <scope>NUCLEOTIDE SEQUENCE [LARGE SCALE GENOMIC DNA]</scope>
    <source>
        <strain evidence="9">DG_54_3</strain>
    </source>
</reference>
<feature type="binding site" evidence="5">
    <location>
        <position position="145"/>
    </location>
    <ligand>
        <name>a divalent metal cation</name>
        <dbReference type="ChEBI" id="CHEBI:60240"/>
    </ligand>
</feature>
<dbReference type="Gene3D" id="3.40.50.720">
    <property type="entry name" value="NAD(P)-binding Rossmann-like Domain"/>
    <property type="match status" value="1"/>
</dbReference>
<sequence>MLNVEELLAKAKKPGKDAMKLHPYYKGKIETASKCVIRDFNDFAIWYTPGVAEPCKDIAKNPEKVYEHTNKGNTVAVISDGTRVLGLGDIGPEAGLPVMEGKCLLFKYLGGVDAFPICLATKDEELFILTVKMLQPSFGGINLEDISQPKCFHILDRLKKEMKIPVWHDDQQGTATVTVAGLLNALKIVGKKVNEAKITMVGAGAANVAVLRVMLAAGVDPAKVVMTDIDGILHKDRTDFPEDDPRYRFCRITNQENRRGGIPEAMQGMDVVIALSKPGPGTIKKEWVGDMGKDAVVFACANPIPEIWPWEAKEAGARIVATGRSDFPNQVNNSLGFPGIFRGTLDVRAHTITDEMCIAAANELAQTAVDKGLNEEYVIPTMDDWEVYPREAVAVALKAIEQGVARIKASKQELMERVEKMIKRAREHTHILMESGMIQAPPEA</sequence>
<feature type="binding site" evidence="4">
    <location>
        <position position="83"/>
    </location>
    <ligand>
        <name>(S)-malate</name>
        <dbReference type="ChEBI" id="CHEBI:15589"/>
    </ligand>
</feature>
<feature type="active site" description="Proton donor" evidence="3">
    <location>
        <position position="47"/>
    </location>
</feature>
<dbReference type="InterPro" id="IPR036291">
    <property type="entry name" value="NAD(P)-bd_dom_sf"/>
</dbReference>
<feature type="binding site" evidence="5">
    <location>
        <position position="144"/>
    </location>
    <ligand>
        <name>a divalent metal cation</name>
        <dbReference type="ChEBI" id="CHEBI:60240"/>
    </ligand>
</feature>
<organism evidence="9 10">
    <name type="scientific">candidate division WOR-1 bacterium DG_54_3</name>
    <dbReference type="NCBI Taxonomy" id="1703775"/>
    <lineage>
        <taxon>Bacteria</taxon>
        <taxon>Bacillati</taxon>
        <taxon>Saganbacteria</taxon>
    </lineage>
</organism>
<gene>
    <name evidence="9" type="ORF">AMJ44_12400</name>
</gene>
<dbReference type="Pfam" id="PF00390">
    <property type="entry name" value="malic"/>
    <property type="match status" value="1"/>
</dbReference>
<evidence type="ECO:0000256" key="6">
    <source>
        <dbReference type="SAM" id="Coils"/>
    </source>
</evidence>
<comment type="cofactor">
    <cofactor evidence="5">
        <name>Mg(2+)</name>
        <dbReference type="ChEBI" id="CHEBI:18420"/>
    </cofactor>
    <cofactor evidence="5">
        <name>Mn(2+)</name>
        <dbReference type="ChEBI" id="CHEBI:29035"/>
    </cofactor>
    <text evidence="5">Divalent metal cations. Prefers magnesium or manganese.</text>
</comment>
<dbReference type="PANTHER" id="PTHR43237:SF4">
    <property type="entry name" value="NADP-DEPENDENT MALIC ENZYME"/>
    <property type="match status" value="1"/>
</dbReference>
<evidence type="ECO:0000256" key="2">
    <source>
        <dbReference type="ARBA" id="ARBA00023002"/>
    </source>
</evidence>
<feature type="binding site" evidence="4">
    <location>
        <position position="332"/>
    </location>
    <ligand>
        <name>(S)-malate</name>
        <dbReference type="ChEBI" id="CHEBI:15589"/>
    </ligand>
</feature>
<dbReference type="GO" id="GO:0016616">
    <property type="term" value="F:oxidoreductase activity, acting on the CH-OH group of donors, NAD or NADP as acceptor"/>
    <property type="evidence" value="ECO:0007669"/>
    <property type="project" value="InterPro"/>
</dbReference>
<dbReference type="InterPro" id="IPR051674">
    <property type="entry name" value="Malate_Decarboxylase"/>
</dbReference>
<protein>
    <submittedName>
        <fullName evidence="9">Malate dehydrogenase</fullName>
    </submittedName>
</protein>
<evidence type="ECO:0000259" key="7">
    <source>
        <dbReference type="SMART" id="SM00919"/>
    </source>
</evidence>
<dbReference type="PANTHER" id="PTHR43237">
    <property type="entry name" value="NADP-DEPENDENT MALIC ENZYME"/>
    <property type="match status" value="1"/>
</dbReference>
<dbReference type="InterPro" id="IPR046346">
    <property type="entry name" value="Aminoacid_DH-like_N_sf"/>
</dbReference>
<evidence type="ECO:0000256" key="3">
    <source>
        <dbReference type="PIRSR" id="PIRSR000106-1"/>
    </source>
</evidence>
<comment type="caution">
    <text evidence="9">The sequence shown here is derived from an EMBL/GenBank/DDBJ whole genome shotgun (WGS) entry which is preliminary data.</text>
</comment>
<dbReference type="InterPro" id="IPR037062">
    <property type="entry name" value="Malic_N_dom_sf"/>
</dbReference>
<evidence type="ECO:0000313" key="10">
    <source>
        <dbReference type="Proteomes" id="UP000051861"/>
    </source>
</evidence>
<keyword evidence="6" id="KW-0175">Coiled coil</keyword>
<dbReference type="PATRIC" id="fig|1703775.3.peg.1526"/>
<keyword evidence="2" id="KW-0560">Oxidoreductase</keyword>
<dbReference type="InterPro" id="IPR045213">
    <property type="entry name" value="Malic_NAD-bd_bact_type"/>
</dbReference>
<evidence type="ECO:0000256" key="4">
    <source>
        <dbReference type="PIRSR" id="PIRSR000106-2"/>
    </source>
</evidence>
<dbReference type="InterPro" id="IPR012302">
    <property type="entry name" value="Malic_NAD-bd"/>
</dbReference>
<dbReference type="SMART" id="SM00919">
    <property type="entry name" value="Malic_M"/>
    <property type="match status" value="1"/>
</dbReference>
<dbReference type="AlphaFoldDB" id="A0A0S7XQ60"/>
<comment type="similarity">
    <text evidence="1">Belongs to the malic enzymes family.</text>
</comment>
<feature type="domain" description="Malic enzyme NAD-binding" evidence="7">
    <location>
        <begin position="171"/>
        <end position="400"/>
    </location>
</feature>
<keyword evidence="5" id="KW-0479">Metal-binding</keyword>
<evidence type="ECO:0000259" key="8">
    <source>
        <dbReference type="SMART" id="SM01274"/>
    </source>
</evidence>
<dbReference type="GO" id="GO:0004470">
    <property type="term" value="F:malic enzyme activity"/>
    <property type="evidence" value="ECO:0007669"/>
    <property type="project" value="InterPro"/>
</dbReference>
<evidence type="ECO:0000256" key="1">
    <source>
        <dbReference type="ARBA" id="ARBA00008785"/>
    </source>
</evidence>
<dbReference type="EMBL" id="LIZX01000170">
    <property type="protein sequence ID" value="KPJ64641.1"/>
    <property type="molecule type" value="Genomic_DNA"/>
</dbReference>
<dbReference type="CDD" id="cd05311">
    <property type="entry name" value="NAD_bind_2_malic_enz"/>
    <property type="match status" value="1"/>
</dbReference>
<dbReference type="InterPro" id="IPR001891">
    <property type="entry name" value="Malic_OxRdtase"/>
</dbReference>
<dbReference type="PIRSF" id="PIRSF000106">
    <property type="entry name" value="ME"/>
    <property type="match status" value="1"/>
</dbReference>
<feature type="active site" description="Proton acceptor" evidence="3">
    <location>
        <position position="102"/>
    </location>
</feature>
<dbReference type="GO" id="GO:0046872">
    <property type="term" value="F:metal ion binding"/>
    <property type="evidence" value="ECO:0007669"/>
    <property type="project" value="UniProtKB-KW"/>
</dbReference>
<dbReference type="SMART" id="SM01274">
    <property type="entry name" value="malic"/>
    <property type="match status" value="1"/>
</dbReference>
<dbReference type="Gene3D" id="3.40.50.10380">
    <property type="entry name" value="Malic enzyme, N-terminal domain"/>
    <property type="match status" value="1"/>
</dbReference>
<dbReference type="GO" id="GO:0051287">
    <property type="term" value="F:NAD binding"/>
    <property type="evidence" value="ECO:0007669"/>
    <property type="project" value="InterPro"/>
</dbReference>
<feature type="coiled-coil region" evidence="6">
    <location>
        <begin position="397"/>
        <end position="428"/>
    </location>
</feature>
<feature type="binding site" evidence="5">
    <location>
        <position position="170"/>
    </location>
    <ligand>
        <name>a divalent metal cation</name>
        <dbReference type="ChEBI" id="CHEBI:60240"/>
    </ligand>
</feature>
<dbReference type="SUPFAM" id="SSF53223">
    <property type="entry name" value="Aminoacid dehydrogenase-like, N-terminal domain"/>
    <property type="match status" value="1"/>
</dbReference>
<evidence type="ECO:0000256" key="5">
    <source>
        <dbReference type="PIRSR" id="PIRSR000106-3"/>
    </source>
</evidence>
<dbReference type="InterPro" id="IPR012301">
    <property type="entry name" value="Malic_N_dom"/>
</dbReference>
<dbReference type="SUPFAM" id="SSF51735">
    <property type="entry name" value="NAD(P)-binding Rossmann-fold domains"/>
    <property type="match status" value="1"/>
</dbReference>
<accession>A0A0S7XQ60</accession>
<dbReference type="Proteomes" id="UP000051861">
    <property type="component" value="Unassembled WGS sequence"/>
</dbReference>